<comment type="caution">
    <text evidence="1">The sequence shown here is derived from an EMBL/GenBank/DDBJ whole genome shotgun (WGS) entry which is preliminary data.</text>
</comment>
<dbReference type="EMBL" id="CAJOBI010259962">
    <property type="protein sequence ID" value="CAF5120083.1"/>
    <property type="molecule type" value="Genomic_DNA"/>
</dbReference>
<feature type="non-terminal residue" evidence="1">
    <location>
        <position position="53"/>
    </location>
</feature>
<reference evidence="1" key="1">
    <citation type="submission" date="2021-02" db="EMBL/GenBank/DDBJ databases">
        <authorList>
            <person name="Nowell W R."/>
        </authorList>
    </citation>
    <scope>NUCLEOTIDE SEQUENCE</scope>
</reference>
<evidence type="ECO:0000313" key="2">
    <source>
        <dbReference type="Proteomes" id="UP000676336"/>
    </source>
</evidence>
<protein>
    <submittedName>
        <fullName evidence="1">Uncharacterized protein</fullName>
    </submittedName>
</protein>
<accession>A0A8S3FFG5</accession>
<sequence length="53" mass="6052">VYLSTISKTSISEQPQLSQSTSLTIIDQRQQLHHQSFIQIDEPEPMDIVTEIP</sequence>
<dbReference type="Proteomes" id="UP000676336">
    <property type="component" value="Unassembled WGS sequence"/>
</dbReference>
<gene>
    <name evidence="1" type="ORF">SMN809_LOCUS62479</name>
</gene>
<evidence type="ECO:0000313" key="1">
    <source>
        <dbReference type="EMBL" id="CAF5120083.1"/>
    </source>
</evidence>
<dbReference type="AlphaFoldDB" id="A0A8S3FFG5"/>
<proteinExistence type="predicted"/>
<organism evidence="1 2">
    <name type="scientific">Rotaria magnacalcarata</name>
    <dbReference type="NCBI Taxonomy" id="392030"/>
    <lineage>
        <taxon>Eukaryota</taxon>
        <taxon>Metazoa</taxon>
        <taxon>Spiralia</taxon>
        <taxon>Gnathifera</taxon>
        <taxon>Rotifera</taxon>
        <taxon>Eurotatoria</taxon>
        <taxon>Bdelloidea</taxon>
        <taxon>Philodinida</taxon>
        <taxon>Philodinidae</taxon>
        <taxon>Rotaria</taxon>
    </lineage>
</organism>
<feature type="non-terminal residue" evidence="1">
    <location>
        <position position="1"/>
    </location>
</feature>
<name>A0A8S3FFG5_9BILA</name>